<evidence type="ECO:0000256" key="7">
    <source>
        <dbReference type="ARBA" id="ARBA00022741"/>
    </source>
</evidence>
<sequence>MTTVAGAVVRAAAAALPNHILRSCTSALGALAPSSTSASSASDSASSSLAPLSRITETFQREAQIPTASVRRQRLREARRAAARAAIENPAHHPQREWEQSPVPLLPHIMYPRNETPISPAFSSSEVLTDTFGRVHNYLRISLTEKCNLRCQYCMPEEGVETPPEGSLLTAEEVVRTASFFVEHGVNKIRLTGGEPTVRKDFSAILSGLGALPGLRTLGMTTNAVLLNRYLEDMREARVNAVNLSLDSLVPGKFALITRRDAFHQVWRNLHDLVAADFCQVKVNCVVMRNQNEDEIVDFVRLTKDMPIQVRFIEFMPFNSNGWSDSRLFPMEEMIATIRSEFPSFSKAPDPDVNETARLWGVPGFRGRVGFISSMTDLFCSSCNRLRLLADGQMKNCLFGLEEFDLRGALRRGESLERIVTEGVKKKKAAHGDMDLLQKESASNRSMIRIGG</sequence>
<dbReference type="InterPro" id="IPR010505">
    <property type="entry name" value="MoaA_twitch"/>
</dbReference>
<keyword evidence="5" id="KW-0949">S-adenosyl-L-methionine</keyword>
<dbReference type="NCBIfam" id="TIGR02666">
    <property type="entry name" value="moaA"/>
    <property type="match status" value="1"/>
</dbReference>
<keyword evidence="10" id="KW-0342">GTP-binding</keyword>
<dbReference type="GO" id="GO:0046872">
    <property type="term" value="F:metal ion binding"/>
    <property type="evidence" value="ECO:0007669"/>
    <property type="project" value="UniProtKB-KW"/>
</dbReference>
<dbReference type="GO" id="GO:0006777">
    <property type="term" value="P:Mo-molybdopterin cofactor biosynthetic process"/>
    <property type="evidence" value="ECO:0007669"/>
    <property type="project" value="UniProtKB-KW"/>
</dbReference>
<evidence type="ECO:0000256" key="6">
    <source>
        <dbReference type="ARBA" id="ARBA00022723"/>
    </source>
</evidence>
<keyword evidence="11" id="KW-0501">Molybdenum cofactor biosynthesis</keyword>
<evidence type="ECO:0000256" key="1">
    <source>
        <dbReference type="ARBA" id="ARBA00001966"/>
    </source>
</evidence>
<evidence type="ECO:0000256" key="5">
    <source>
        <dbReference type="ARBA" id="ARBA00022691"/>
    </source>
</evidence>
<dbReference type="InterPro" id="IPR007197">
    <property type="entry name" value="rSAM"/>
</dbReference>
<dbReference type="Gene3D" id="3.20.20.70">
    <property type="entry name" value="Aldolase class I"/>
    <property type="match status" value="1"/>
</dbReference>
<dbReference type="SFLD" id="SFLDG01067">
    <property type="entry name" value="SPASM/twitch_domain_containing"/>
    <property type="match status" value="1"/>
</dbReference>
<reference evidence="15" key="1">
    <citation type="submission" date="2014-11" db="EMBL/GenBank/DDBJ databases">
        <authorList>
            <person name="Otto D Thomas"/>
            <person name="Naeem Raeece"/>
        </authorList>
    </citation>
    <scope>NUCLEOTIDE SEQUENCE</scope>
</reference>
<keyword evidence="6" id="KW-0479">Metal-binding</keyword>
<keyword evidence="4" id="KW-0004">4Fe-4S</keyword>
<proteinExistence type="predicted"/>
<dbReference type="InterPro" id="IPR050105">
    <property type="entry name" value="MoCo_biosynth_MoaA/MoaC"/>
</dbReference>
<organism evidence="15">
    <name type="scientific">Chromera velia CCMP2878</name>
    <dbReference type="NCBI Taxonomy" id="1169474"/>
    <lineage>
        <taxon>Eukaryota</taxon>
        <taxon>Sar</taxon>
        <taxon>Alveolata</taxon>
        <taxon>Colpodellida</taxon>
        <taxon>Chromeraceae</taxon>
        <taxon>Chromera</taxon>
    </lineage>
</organism>
<dbReference type="SFLD" id="SFLDS00029">
    <property type="entry name" value="Radical_SAM"/>
    <property type="match status" value="1"/>
</dbReference>
<dbReference type="InterPro" id="IPR000385">
    <property type="entry name" value="MoaA_NifB_PqqE_Fe-S-bd_CS"/>
</dbReference>
<evidence type="ECO:0000256" key="4">
    <source>
        <dbReference type="ARBA" id="ARBA00022485"/>
    </source>
</evidence>
<dbReference type="Pfam" id="PF04055">
    <property type="entry name" value="Radical_SAM"/>
    <property type="match status" value="1"/>
</dbReference>
<comment type="catalytic activity">
    <reaction evidence="13">
        <text>GTP + AH2 + S-adenosyl-L-methionine = (8S)-3',8-cyclo-7,8-dihydroguanosine 5'-triphosphate + 5'-deoxyadenosine + L-methionine + A + H(+)</text>
        <dbReference type="Rhea" id="RHEA:49576"/>
        <dbReference type="ChEBI" id="CHEBI:13193"/>
        <dbReference type="ChEBI" id="CHEBI:15378"/>
        <dbReference type="ChEBI" id="CHEBI:17319"/>
        <dbReference type="ChEBI" id="CHEBI:17499"/>
        <dbReference type="ChEBI" id="CHEBI:37565"/>
        <dbReference type="ChEBI" id="CHEBI:57844"/>
        <dbReference type="ChEBI" id="CHEBI:59789"/>
        <dbReference type="ChEBI" id="CHEBI:131766"/>
        <dbReference type="EC" id="4.1.99.22"/>
    </reaction>
</comment>
<dbReference type="CDD" id="cd01335">
    <property type="entry name" value="Radical_SAM"/>
    <property type="match status" value="1"/>
</dbReference>
<dbReference type="SFLD" id="SFLDG01386">
    <property type="entry name" value="main_SPASM_domain-containing"/>
    <property type="match status" value="1"/>
</dbReference>
<dbReference type="EC" id="4.1.99.22" evidence="3"/>
<dbReference type="InterPro" id="IPR040064">
    <property type="entry name" value="MoaA-like"/>
</dbReference>
<dbReference type="InterPro" id="IPR013483">
    <property type="entry name" value="MoaA"/>
</dbReference>
<accession>A0A0G4HTN8</accession>
<dbReference type="GO" id="GO:0005525">
    <property type="term" value="F:GTP binding"/>
    <property type="evidence" value="ECO:0007669"/>
    <property type="project" value="UniProtKB-KW"/>
</dbReference>
<dbReference type="PROSITE" id="PS01305">
    <property type="entry name" value="MOAA_NIFB_PQQE"/>
    <property type="match status" value="1"/>
</dbReference>
<dbReference type="PANTHER" id="PTHR22960">
    <property type="entry name" value="MOLYBDOPTERIN COFACTOR SYNTHESIS PROTEIN A"/>
    <property type="match status" value="1"/>
</dbReference>
<evidence type="ECO:0000313" key="15">
    <source>
        <dbReference type="EMBL" id="CEM47739.1"/>
    </source>
</evidence>
<dbReference type="SUPFAM" id="SSF102114">
    <property type="entry name" value="Radical SAM enzymes"/>
    <property type="match status" value="1"/>
</dbReference>
<dbReference type="GO" id="GO:0061799">
    <property type="term" value="F:cyclic pyranopterin monophosphate synthase activity"/>
    <property type="evidence" value="ECO:0007669"/>
    <property type="project" value="TreeGrafter"/>
</dbReference>
<dbReference type="AlphaFoldDB" id="A0A0G4HTN8"/>
<evidence type="ECO:0000256" key="8">
    <source>
        <dbReference type="ARBA" id="ARBA00023004"/>
    </source>
</evidence>
<dbReference type="InterPro" id="IPR058240">
    <property type="entry name" value="rSAM_sf"/>
</dbReference>
<dbReference type="VEuPathDB" id="CryptoDB:Cvel_1345"/>
<evidence type="ECO:0000256" key="11">
    <source>
        <dbReference type="ARBA" id="ARBA00023150"/>
    </source>
</evidence>
<dbReference type="SMART" id="SM00729">
    <property type="entry name" value="Elp3"/>
    <property type="match status" value="1"/>
</dbReference>
<evidence type="ECO:0000256" key="3">
    <source>
        <dbReference type="ARBA" id="ARBA00012167"/>
    </source>
</evidence>
<evidence type="ECO:0000256" key="12">
    <source>
        <dbReference type="ARBA" id="ARBA00023239"/>
    </source>
</evidence>
<comment type="pathway">
    <text evidence="2">Cofactor biosynthesis; molybdopterin biosynthesis.</text>
</comment>
<evidence type="ECO:0000256" key="13">
    <source>
        <dbReference type="ARBA" id="ARBA00048697"/>
    </source>
</evidence>
<name>A0A0G4HTN8_9ALVE</name>
<feature type="domain" description="Radical SAM core" evidence="14">
    <location>
        <begin position="131"/>
        <end position="352"/>
    </location>
</feature>
<dbReference type="CDD" id="cd21117">
    <property type="entry name" value="Twitch_MoaA"/>
    <property type="match status" value="1"/>
</dbReference>
<dbReference type="GO" id="GO:0051539">
    <property type="term" value="F:4 iron, 4 sulfur cluster binding"/>
    <property type="evidence" value="ECO:0007669"/>
    <property type="project" value="UniProtKB-KW"/>
</dbReference>
<dbReference type="SFLD" id="SFLDG01383">
    <property type="entry name" value="cyclic_pyranopterin_phosphate"/>
    <property type="match status" value="1"/>
</dbReference>
<evidence type="ECO:0000256" key="9">
    <source>
        <dbReference type="ARBA" id="ARBA00023014"/>
    </source>
</evidence>
<evidence type="ECO:0000259" key="14">
    <source>
        <dbReference type="PROSITE" id="PS51918"/>
    </source>
</evidence>
<protein>
    <recommendedName>
        <fullName evidence="3">GTP 3',8-cyclase</fullName>
        <ecNumber evidence="3">4.1.99.22</ecNumber>
    </recommendedName>
</protein>
<keyword evidence="12" id="KW-0456">Lyase</keyword>
<dbReference type="Pfam" id="PF06463">
    <property type="entry name" value="Mob_synth_C"/>
    <property type="match status" value="1"/>
</dbReference>
<dbReference type="PANTHER" id="PTHR22960:SF0">
    <property type="entry name" value="MOLYBDENUM COFACTOR BIOSYNTHESIS PROTEIN 1"/>
    <property type="match status" value="1"/>
</dbReference>
<keyword evidence="8" id="KW-0408">Iron</keyword>
<dbReference type="GO" id="GO:0061798">
    <property type="term" value="F:GTP 3',8'-cyclase activity"/>
    <property type="evidence" value="ECO:0007669"/>
    <property type="project" value="UniProtKB-EC"/>
</dbReference>
<keyword evidence="9" id="KW-0411">Iron-sulfur</keyword>
<dbReference type="InterPro" id="IPR006638">
    <property type="entry name" value="Elp3/MiaA/NifB-like_rSAM"/>
</dbReference>
<dbReference type="PROSITE" id="PS51918">
    <property type="entry name" value="RADICAL_SAM"/>
    <property type="match status" value="1"/>
</dbReference>
<gene>
    <name evidence="15" type="ORF">Cvel_1345</name>
</gene>
<dbReference type="PhylomeDB" id="A0A0G4HTN8"/>
<dbReference type="UniPathway" id="UPA00344"/>
<dbReference type="InterPro" id="IPR013785">
    <property type="entry name" value="Aldolase_TIM"/>
</dbReference>
<keyword evidence="7" id="KW-0547">Nucleotide-binding</keyword>
<comment type="cofactor">
    <cofactor evidence="1">
        <name>[4Fe-4S] cluster</name>
        <dbReference type="ChEBI" id="CHEBI:49883"/>
    </cofactor>
</comment>
<dbReference type="EMBL" id="CDMZ01003827">
    <property type="protein sequence ID" value="CEM47739.1"/>
    <property type="molecule type" value="Genomic_DNA"/>
</dbReference>
<evidence type="ECO:0000256" key="10">
    <source>
        <dbReference type="ARBA" id="ARBA00023134"/>
    </source>
</evidence>
<evidence type="ECO:0000256" key="2">
    <source>
        <dbReference type="ARBA" id="ARBA00005046"/>
    </source>
</evidence>